<feature type="transmembrane region" description="Helical" evidence="1">
    <location>
        <begin position="33"/>
        <end position="52"/>
    </location>
</feature>
<keyword evidence="3" id="KW-1185">Reference proteome</keyword>
<evidence type="ECO:0000256" key="1">
    <source>
        <dbReference type="SAM" id="Phobius"/>
    </source>
</evidence>
<sequence length="136" mass="14284">MKVIVRWVVLSLLAALVGFGLGLLFDAGDGADIGGGVLALLAVVVGAFVWALRDGRHAGLGHVLVRWALVGVLVGLVFAVFPQVGSDSFFSWAEYLEDVPSDALYGLVLTLVGALPGALIGRVFRRRGHQDDATTD</sequence>
<organism evidence="2 3">
    <name type="scientific">Phycicoccus avicenniae</name>
    <dbReference type="NCBI Taxonomy" id="2828860"/>
    <lineage>
        <taxon>Bacteria</taxon>
        <taxon>Bacillati</taxon>
        <taxon>Actinomycetota</taxon>
        <taxon>Actinomycetes</taxon>
        <taxon>Micrococcales</taxon>
        <taxon>Intrasporangiaceae</taxon>
        <taxon>Phycicoccus</taxon>
    </lineage>
</organism>
<feature type="transmembrane region" description="Helical" evidence="1">
    <location>
        <begin position="7"/>
        <end position="27"/>
    </location>
</feature>
<dbReference type="EMBL" id="JAGSNF010000004">
    <property type="protein sequence ID" value="MBR7742689.1"/>
    <property type="molecule type" value="Genomic_DNA"/>
</dbReference>
<dbReference type="RefSeq" id="WP_211601840.1">
    <property type="nucleotide sequence ID" value="NZ_JAGSNF010000004.1"/>
</dbReference>
<protein>
    <submittedName>
        <fullName evidence="2">Uncharacterized protein</fullName>
    </submittedName>
</protein>
<keyword evidence="1" id="KW-0472">Membrane</keyword>
<keyword evidence="1" id="KW-1133">Transmembrane helix</keyword>
<feature type="transmembrane region" description="Helical" evidence="1">
    <location>
        <begin position="104"/>
        <end position="124"/>
    </location>
</feature>
<gene>
    <name evidence="2" type="ORF">KC207_05225</name>
</gene>
<feature type="transmembrane region" description="Helical" evidence="1">
    <location>
        <begin position="64"/>
        <end position="84"/>
    </location>
</feature>
<reference evidence="2" key="1">
    <citation type="submission" date="2021-04" db="EMBL/GenBank/DDBJ databases">
        <title>Phycicoccus avicenniae sp. nov., a novel endophytic actinomycetes isolated from branch of Avicennia mariana.</title>
        <authorList>
            <person name="Tuo L."/>
        </authorList>
    </citation>
    <scope>NUCLEOTIDE SEQUENCE</scope>
    <source>
        <strain evidence="2">BSK3Z-2</strain>
    </source>
</reference>
<accession>A0A941D5V7</accession>
<dbReference type="Proteomes" id="UP000677016">
    <property type="component" value="Unassembled WGS sequence"/>
</dbReference>
<proteinExistence type="predicted"/>
<evidence type="ECO:0000313" key="3">
    <source>
        <dbReference type="Proteomes" id="UP000677016"/>
    </source>
</evidence>
<evidence type="ECO:0000313" key="2">
    <source>
        <dbReference type="EMBL" id="MBR7742689.1"/>
    </source>
</evidence>
<keyword evidence="1" id="KW-0812">Transmembrane</keyword>
<name>A0A941D5V7_9MICO</name>
<dbReference type="AlphaFoldDB" id="A0A941D5V7"/>
<comment type="caution">
    <text evidence="2">The sequence shown here is derived from an EMBL/GenBank/DDBJ whole genome shotgun (WGS) entry which is preliminary data.</text>
</comment>